<protein>
    <submittedName>
        <fullName evidence="1">Uncharacterized protein</fullName>
    </submittedName>
</protein>
<gene>
    <name evidence="1" type="ORF">DPMN_038201</name>
</gene>
<reference evidence="1" key="2">
    <citation type="submission" date="2020-11" db="EMBL/GenBank/DDBJ databases">
        <authorList>
            <person name="McCartney M.A."/>
            <person name="Auch B."/>
            <person name="Kono T."/>
            <person name="Mallez S."/>
            <person name="Becker A."/>
            <person name="Gohl D.M."/>
            <person name="Silverstein K.A.T."/>
            <person name="Koren S."/>
            <person name="Bechman K.B."/>
            <person name="Herman A."/>
            <person name="Abrahante J.E."/>
            <person name="Garbe J."/>
        </authorList>
    </citation>
    <scope>NUCLEOTIDE SEQUENCE</scope>
    <source>
        <strain evidence="1">Duluth1</strain>
        <tissue evidence="1">Whole animal</tissue>
    </source>
</reference>
<comment type="caution">
    <text evidence="1">The sequence shown here is derived from an EMBL/GenBank/DDBJ whole genome shotgun (WGS) entry which is preliminary data.</text>
</comment>
<organism evidence="1 2">
    <name type="scientific">Dreissena polymorpha</name>
    <name type="common">Zebra mussel</name>
    <name type="synonym">Mytilus polymorpha</name>
    <dbReference type="NCBI Taxonomy" id="45954"/>
    <lineage>
        <taxon>Eukaryota</taxon>
        <taxon>Metazoa</taxon>
        <taxon>Spiralia</taxon>
        <taxon>Lophotrochozoa</taxon>
        <taxon>Mollusca</taxon>
        <taxon>Bivalvia</taxon>
        <taxon>Autobranchia</taxon>
        <taxon>Heteroconchia</taxon>
        <taxon>Euheterodonta</taxon>
        <taxon>Imparidentia</taxon>
        <taxon>Neoheterodontei</taxon>
        <taxon>Myida</taxon>
        <taxon>Dreissenoidea</taxon>
        <taxon>Dreissenidae</taxon>
        <taxon>Dreissena</taxon>
    </lineage>
</organism>
<evidence type="ECO:0000313" key="1">
    <source>
        <dbReference type="EMBL" id="KAH3874944.1"/>
    </source>
</evidence>
<accession>A0A9D4MFW2</accession>
<sequence>MLENRYKEVLHGCSIRACRVPTTSDATSAAPGTGTGNHDDKHPCISGADKDCHIKGKLAKNLVGFKCFNVV</sequence>
<reference evidence="1" key="1">
    <citation type="journal article" date="2019" name="bioRxiv">
        <title>The Genome of the Zebra Mussel, Dreissena polymorpha: A Resource for Invasive Species Research.</title>
        <authorList>
            <person name="McCartney M.A."/>
            <person name="Auch B."/>
            <person name="Kono T."/>
            <person name="Mallez S."/>
            <person name="Zhang Y."/>
            <person name="Obille A."/>
            <person name="Becker A."/>
            <person name="Abrahante J.E."/>
            <person name="Garbe J."/>
            <person name="Badalamenti J.P."/>
            <person name="Herman A."/>
            <person name="Mangelson H."/>
            <person name="Liachko I."/>
            <person name="Sullivan S."/>
            <person name="Sone E.D."/>
            <person name="Koren S."/>
            <person name="Silverstein K.A.T."/>
            <person name="Beckman K.B."/>
            <person name="Gohl D.M."/>
        </authorList>
    </citation>
    <scope>NUCLEOTIDE SEQUENCE</scope>
    <source>
        <strain evidence="1">Duluth1</strain>
        <tissue evidence="1">Whole animal</tissue>
    </source>
</reference>
<proteinExistence type="predicted"/>
<evidence type="ECO:0000313" key="2">
    <source>
        <dbReference type="Proteomes" id="UP000828390"/>
    </source>
</evidence>
<dbReference type="Proteomes" id="UP000828390">
    <property type="component" value="Unassembled WGS sequence"/>
</dbReference>
<dbReference type="AlphaFoldDB" id="A0A9D4MFW2"/>
<keyword evidence="2" id="KW-1185">Reference proteome</keyword>
<name>A0A9D4MFW2_DREPO</name>
<dbReference type="EMBL" id="JAIWYP010000002">
    <property type="protein sequence ID" value="KAH3874944.1"/>
    <property type="molecule type" value="Genomic_DNA"/>
</dbReference>